<gene>
    <name evidence="3" type="ordered locus">ACMV_04320</name>
</gene>
<reference evidence="3 4" key="1">
    <citation type="submission" date="2010-12" db="EMBL/GenBank/DDBJ databases">
        <title>Whole genome sequence of Acidiphilium multivorum AIU301.</title>
        <authorList>
            <person name="Narita-Yamada S."/>
            <person name="Nakamura S."/>
            <person name="Ito N."/>
            <person name="Takarada H."/>
            <person name="Katano Y."/>
            <person name="Nakazawa H."/>
            <person name="Hosoyama A."/>
            <person name="Yamada R."/>
            <person name="Fujita N."/>
        </authorList>
    </citation>
    <scope>NUCLEOTIDE SEQUENCE [LARGE SCALE GENOMIC DNA]</scope>
    <source>
        <strain evidence="4">DSM 11245 / JCM 8867 / AIU301</strain>
    </source>
</reference>
<feature type="region of interest" description="Disordered" evidence="1">
    <location>
        <begin position="85"/>
        <end position="107"/>
    </location>
</feature>
<dbReference type="RefSeq" id="WP_013639398.1">
    <property type="nucleotide sequence ID" value="NC_015186.1"/>
</dbReference>
<dbReference type="Pfam" id="PF20084">
    <property type="entry name" value="TrbK"/>
    <property type="match status" value="1"/>
</dbReference>
<evidence type="ECO:0000256" key="2">
    <source>
        <dbReference type="SAM" id="SignalP"/>
    </source>
</evidence>
<keyword evidence="2" id="KW-0732">Signal</keyword>
<name>F0J2Z0_ACIMA</name>
<dbReference type="InterPro" id="IPR027587">
    <property type="entry name" value="TrbK"/>
</dbReference>
<feature type="chain" id="PRO_5043579211" evidence="2">
    <location>
        <begin position="21"/>
        <end position="107"/>
    </location>
</feature>
<accession>F0J2Z0</accession>
<protein>
    <submittedName>
        <fullName evidence="3">Uncharacterized protein</fullName>
    </submittedName>
</protein>
<organism evidence="3 4">
    <name type="scientific">Acidiphilium multivorum (strain DSM 11245 / JCM 8867 / NBRC 100883 / AIU 301)</name>
    <dbReference type="NCBI Taxonomy" id="926570"/>
    <lineage>
        <taxon>Bacteria</taxon>
        <taxon>Pseudomonadati</taxon>
        <taxon>Pseudomonadota</taxon>
        <taxon>Alphaproteobacteria</taxon>
        <taxon>Acetobacterales</taxon>
        <taxon>Acidocellaceae</taxon>
        <taxon>Acidiphilium</taxon>
    </lineage>
</organism>
<evidence type="ECO:0000256" key="1">
    <source>
        <dbReference type="SAM" id="MobiDB-lite"/>
    </source>
</evidence>
<dbReference type="OrthoDB" id="9815800at2"/>
<dbReference type="HOGENOM" id="CLU_2204354_0_0_5"/>
<sequence length="107" mass="11532">MNAKALVIIGIFSIATPAWAAAPTIDQLVANPTLLNAEMDRCKHLGMAANDDARCQTAWRAEDKRFFGNGVTYTPEPVNIFRNTPNKLVPAEKQRPIPPAPAGAPHG</sequence>
<evidence type="ECO:0000313" key="4">
    <source>
        <dbReference type="Proteomes" id="UP000007100"/>
    </source>
</evidence>
<dbReference type="KEGG" id="amv:ACMV_04320"/>
<feature type="compositionally biased region" description="Pro residues" evidence="1">
    <location>
        <begin position="96"/>
        <end position="107"/>
    </location>
</feature>
<keyword evidence="4" id="KW-1185">Reference proteome</keyword>
<dbReference type="AlphaFoldDB" id="F0J2Z0"/>
<evidence type="ECO:0000313" key="3">
    <source>
        <dbReference type="EMBL" id="BAJ79779.1"/>
    </source>
</evidence>
<proteinExistence type="predicted"/>
<dbReference type="EMBL" id="AP012035">
    <property type="protein sequence ID" value="BAJ79779.1"/>
    <property type="molecule type" value="Genomic_DNA"/>
</dbReference>
<feature type="signal peptide" evidence="2">
    <location>
        <begin position="1"/>
        <end position="20"/>
    </location>
</feature>
<dbReference type="Proteomes" id="UP000007100">
    <property type="component" value="Chromosome"/>
</dbReference>
<dbReference type="NCBIfam" id="TIGR04360">
    <property type="entry name" value="other_trbK"/>
    <property type="match status" value="1"/>
</dbReference>